<reference evidence="1 2" key="2">
    <citation type="submission" date="2017-10" db="EMBL/GenBank/DDBJ databases">
        <title>Genome analyses suggest a sexual origin of heterokaryosis in a supposedly ancient asexual fungus.</title>
        <authorList>
            <person name="Corradi N."/>
            <person name="Sedzielewska K."/>
            <person name="Noel J."/>
            <person name="Charron P."/>
            <person name="Farinelli L."/>
            <person name="Marton T."/>
            <person name="Kruger M."/>
            <person name="Pelin A."/>
            <person name="Brachmann A."/>
            <person name="Corradi N."/>
        </authorList>
    </citation>
    <scope>NUCLEOTIDE SEQUENCE [LARGE SCALE GENOMIC DNA]</scope>
    <source>
        <strain evidence="1 2">A1</strain>
    </source>
</reference>
<accession>A0A2N0R7N0</accession>
<dbReference type="AlphaFoldDB" id="A0A2N0R7N0"/>
<protein>
    <submittedName>
        <fullName evidence="1">Uncharacterized protein</fullName>
    </submittedName>
</protein>
<dbReference type="VEuPathDB" id="FungiDB:RhiirA1_469641"/>
<evidence type="ECO:0000313" key="1">
    <source>
        <dbReference type="EMBL" id="PKC59313.1"/>
    </source>
</evidence>
<dbReference type="PANTHER" id="PTHR31424:SF5">
    <property type="entry name" value="APPLE DOMAIN-CONTAINING PROTEIN"/>
    <property type="match status" value="1"/>
</dbReference>
<name>A0A2N0R7N0_9GLOM</name>
<dbReference type="VEuPathDB" id="FungiDB:RhiirFUN_001085"/>
<evidence type="ECO:0000313" key="2">
    <source>
        <dbReference type="Proteomes" id="UP000232688"/>
    </source>
</evidence>
<dbReference type="EMBL" id="LLXH01001359">
    <property type="protein sequence ID" value="PKC59313.1"/>
    <property type="molecule type" value="Genomic_DNA"/>
</dbReference>
<feature type="non-terminal residue" evidence="1">
    <location>
        <position position="369"/>
    </location>
</feature>
<reference evidence="1 2" key="1">
    <citation type="submission" date="2017-10" db="EMBL/GenBank/DDBJ databases">
        <title>Extensive intraspecific genome diversity in a model arbuscular mycorrhizal fungus.</title>
        <authorList>
            <person name="Chen E.C.H."/>
            <person name="Morin E."/>
            <person name="Baudet D."/>
            <person name="Noel J."/>
            <person name="Ndikumana S."/>
            <person name="Charron P."/>
            <person name="St-Onge C."/>
            <person name="Giorgi J."/>
            <person name="Grigoriev I.V."/>
            <person name="Roux C."/>
            <person name="Martin F.M."/>
            <person name="Corradi N."/>
        </authorList>
    </citation>
    <scope>NUCLEOTIDE SEQUENCE [LARGE SCALE GENOMIC DNA]</scope>
    <source>
        <strain evidence="1 2">A1</strain>
    </source>
</reference>
<gene>
    <name evidence="1" type="ORF">RhiirA1_469641</name>
</gene>
<proteinExistence type="predicted"/>
<organism evidence="1 2">
    <name type="scientific">Rhizophagus irregularis</name>
    <dbReference type="NCBI Taxonomy" id="588596"/>
    <lineage>
        <taxon>Eukaryota</taxon>
        <taxon>Fungi</taxon>
        <taxon>Fungi incertae sedis</taxon>
        <taxon>Mucoromycota</taxon>
        <taxon>Glomeromycotina</taxon>
        <taxon>Glomeromycetes</taxon>
        <taxon>Glomerales</taxon>
        <taxon>Glomeraceae</taxon>
        <taxon>Rhizophagus</taxon>
    </lineage>
</organism>
<dbReference type="PANTHER" id="PTHR31424">
    <property type="entry name" value="PROTEIN CBG23806"/>
    <property type="match status" value="1"/>
</dbReference>
<dbReference type="Proteomes" id="UP000232688">
    <property type="component" value="Unassembled WGS sequence"/>
</dbReference>
<sequence length="369" mass="42393">MSNSKQRPYEQKNYPASPEIICYDDQKFNYTVIQEGVYPPVTQLKFTEALNYFPVPDNYIIKTTWGRSNNCQTIQCSIYYIEGNPHYLICFGNNFQHQVVSVQSTFDASVELHNIITPNKKTAVSGVHLYGLQLKCIDRNRKSKLWALKLHDESSKTTQIRHAKEIDAHMEQLIPINFVDLTPTITPDFSEEPDITDPIIVEQVNSAIGKDAYWSIKKILKYIVPAYIQNEKLDPASPIIHLRISGDGRNVGQKVKHVMITIALLDDSAKLFESNYHYTVVLFPGIENYSTLKIAADTLIRELQELSSIGMVIDNIVWNFKLYFSSDWKFLATCLGFNVANSNYFCPWCEIAKNQRGDRQTEWIISKKM</sequence>
<comment type="caution">
    <text evidence="1">The sequence shown here is derived from an EMBL/GenBank/DDBJ whole genome shotgun (WGS) entry which is preliminary data.</text>
</comment>